<keyword evidence="6" id="KW-0997">Cell inner membrane</keyword>
<dbReference type="Gene3D" id="1.10.287.1770">
    <property type="match status" value="1"/>
</dbReference>
<feature type="binding site" evidence="16">
    <location>
        <position position="30"/>
    </location>
    <ligand>
        <name>Mg(2+)</name>
        <dbReference type="ChEBI" id="CHEBI:18420"/>
        <label>2</label>
    </ligand>
</feature>
<feature type="binding site" evidence="15">
    <location>
        <begin position="154"/>
        <end position="156"/>
    </location>
    <ligand>
        <name>GTP</name>
        <dbReference type="ChEBI" id="CHEBI:37565"/>
        <label>1</label>
    </ligand>
</feature>
<dbReference type="OrthoDB" id="9809127at2"/>
<dbReference type="GO" id="GO:0005525">
    <property type="term" value="F:GTP binding"/>
    <property type="evidence" value="ECO:0007669"/>
    <property type="project" value="UniProtKB-KW"/>
</dbReference>
<evidence type="ECO:0000256" key="7">
    <source>
        <dbReference type="ARBA" id="ARBA00022692"/>
    </source>
</evidence>
<feature type="domain" description="FeoB-type G" evidence="18">
    <location>
        <begin position="12"/>
        <end position="174"/>
    </location>
</feature>
<dbReference type="PANTHER" id="PTHR43185:SF1">
    <property type="entry name" value="FE(2+) TRANSPORTER FEOB"/>
    <property type="match status" value="1"/>
</dbReference>
<comment type="caution">
    <text evidence="19">The sequence shown here is derived from an EMBL/GenBank/DDBJ whole genome shotgun (WGS) entry which is preliminary data.</text>
</comment>
<name>A0A1J5NXV8_NEOTH</name>
<evidence type="ECO:0000313" key="19">
    <source>
        <dbReference type="EMBL" id="OIQ60567.1"/>
    </source>
</evidence>
<evidence type="ECO:0000256" key="8">
    <source>
        <dbReference type="ARBA" id="ARBA00022741"/>
    </source>
</evidence>
<evidence type="ECO:0000256" key="16">
    <source>
        <dbReference type="PIRSR" id="PIRSR603373-2"/>
    </source>
</evidence>
<evidence type="ECO:0000256" key="5">
    <source>
        <dbReference type="ARBA" id="ARBA00022496"/>
    </source>
</evidence>
<evidence type="ECO:0000256" key="6">
    <source>
        <dbReference type="ARBA" id="ARBA00022519"/>
    </source>
</evidence>
<comment type="subcellular location">
    <subcellularLocation>
        <location evidence="2">Cell inner membrane</location>
        <topology evidence="2">Multi-pass membrane protein</topology>
    </subcellularLocation>
    <subcellularLocation>
        <location evidence="17">Cell membrane</location>
        <topology evidence="17">Multi-pass membrane protein</topology>
    </subcellularLocation>
</comment>
<keyword evidence="8 15" id="KW-0547">Nucleotide-binding</keyword>
<sequence length="683" mass="74931">MEAAAITKPEREKNIALVGNPNSGKTSIFNDLTGARQHVGNWPGVTVEKKEGKLIFQGQTYNIVDLPGTYSLGAYSEDELIARNFILFDKPDAVINVVDASNLERNLYLTIQLLEMGASVVVALNMLDEARARKIEINIPRLAQALGVPVVPTVATRGEGIKELVATVAKKVRETICQPLKVNYGSEIENELDKLEQIIKQYAKLAAKYPARWLAIKLLEDDMRLQEELQKEGARQVLDQVVKSKKQLNEILGEEVEAIIADRRYGFINGLVKEAVTRRQTLEERLTLSDKIDSIVTNRYLGLPIFLLAMWAVFQFTFKLGDPMIGWVESAFEGLTGLATGWLEALGAPQLLISFIADGIIGGLGSVLVFIPPIFLLFLAISLLEDSGYMARAAYIMDRLMHALGLHGKSFVPLLIGFGCNVPAIMATRTLENRKDRLITILINPLMSCTARLPVYVLFTGAFFTAKQGWVIFSLYLLGIVLAIIMGKIFKTFLFKGETAPFVMELPPYRLPTLKGTMIHMWERGSSFVRKAGTVIVGVVVLIWVLSNLPLGVAYASQESLIGRLGTILAPVFKPAGFGTWEAAVALVFGIVAKEVVVGTLGVLYGVEEDGLTAAIAQSWTPLSAYAFMVMTLIYIPCVAAIGAIRRETNSWGWTAFAIGYSLLLGWVMAVLVFQVGRILGVG</sequence>
<evidence type="ECO:0000256" key="4">
    <source>
        <dbReference type="ARBA" id="ARBA00022475"/>
    </source>
</evidence>
<feature type="binding site" evidence="16">
    <location>
        <position position="34"/>
    </location>
    <ligand>
        <name>Mg(2+)</name>
        <dbReference type="ChEBI" id="CHEBI:18420"/>
        <label>2</label>
    </ligand>
</feature>
<dbReference type="Proteomes" id="UP000182811">
    <property type="component" value="Unassembled WGS sequence"/>
</dbReference>
<evidence type="ECO:0000256" key="1">
    <source>
        <dbReference type="ARBA" id="ARBA00003926"/>
    </source>
</evidence>
<comment type="function">
    <text evidence="1 17">Probable transporter of a GTP-driven Fe(2+) uptake system.</text>
</comment>
<dbReference type="PRINTS" id="PR00326">
    <property type="entry name" value="GTP1OBG"/>
</dbReference>
<dbReference type="NCBIfam" id="TIGR00437">
    <property type="entry name" value="feoB"/>
    <property type="match status" value="1"/>
</dbReference>
<evidence type="ECO:0000256" key="10">
    <source>
        <dbReference type="ARBA" id="ARBA00023004"/>
    </source>
</evidence>
<keyword evidence="10 17" id="KW-0408">Iron</keyword>
<dbReference type="Pfam" id="PF07670">
    <property type="entry name" value="Gate"/>
    <property type="match status" value="2"/>
</dbReference>
<keyword evidence="16" id="KW-0479">Metal-binding</keyword>
<dbReference type="FunFam" id="1.10.287.1770:FF:000003">
    <property type="entry name" value="Ferrous iron transport protein B"/>
    <property type="match status" value="1"/>
</dbReference>
<dbReference type="InterPro" id="IPR041069">
    <property type="entry name" value="FeoB_Cyto"/>
</dbReference>
<dbReference type="GO" id="GO:0046872">
    <property type="term" value="F:metal ion binding"/>
    <property type="evidence" value="ECO:0007669"/>
    <property type="project" value="UniProtKB-KW"/>
</dbReference>
<evidence type="ECO:0000313" key="20">
    <source>
        <dbReference type="Proteomes" id="UP000182811"/>
    </source>
</evidence>
<dbReference type="Pfam" id="PF17910">
    <property type="entry name" value="FeoB_Cyto"/>
    <property type="match status" value="1"/>
</dbReference>
<feature type="binding site" evidence="15">
    <location>
        <begin position="125"/>
        <end position="128"/>
    </location>
    <ligand>
        <name>GTP</name>
        <dbReference type="ChEBI" id="CHEBI:37565"/>
        <label>1</label>
    </ligand>
</feature>
<feature type="transmembrane region" description="Helical" evidence="17">
    <location>
        <begin position="585"/>
        <end position="605"/>
    </location>
</feature>
<feature type="transmembrane region" description="Helical" evidence="17">
    <location>
        <begin position="300"/>
        <end position="318"/>
    </location>
</feature>
<keyword evidence="7 17" id="KW-0812">Transmembrane</keyword>
<dbReference type="PROSITE" id="PS51711">
    <property type="entry name" value="G_FEOB"/>
    <property type="match status" value="1"/>
</dbReference>
<evidence type="ECO:0000256" key="12">
    <source>
        <dbReference type="ARBA" id="ARBA00023134"/>
    </source>
</evidence>
<dbReference type="Pfam" id="PF02421">
    <property type="entry name" value="FeoB_N"/>
    <property type="match status" value="1"/>
</dbReference>
<keyword evidence="13 17" id="KW-0472">Membrane</keyword>
<feature type="transmembrane region" description="Helical" evidence="17">
    <location>
        <begin position="404"/>
        <end position="426"/>
    </location>
</feature>
<dbReference type="GO" id="GO:0005886">
    <property type="term" value="C:plasma membrane"/>
    <property type="evidence" value="ECO:0007669"/>
    <property type="project" value="UniProtKB-SubCell"/>
</dbReference>
<feature type="binding site" evidence="16">
    <location>
        <position position="33"/>
    </location>
    <ligand>
        <name>Mg(2+)</name>
        <dbReference type="ChEBI" id="CHEBI:18420"/>
        <label>2</label>
    </ligand>
</feature>
<proteinExistence type="inferred from homology"/>
<feature type="transmembrane region" description="Helical" evidence="17">
    <location>
        <begin position="355"/>
        <end position="384"/>
    </location>
</feature>
<keyword evidence="12 15" id="KW-0342">GTP-binding</keyword>
<dbReference type="InterPro" id="IPR006073">
    <property type="entry name" value="GTP-bd"/>
</dbReference>
<feature type="transmembrane region" description="Helical" evidence="17">
    <location>
        <begin position="625"/>
        <end position="645"/>
    </location>
</feature>
<evidence type="ECO:0000256" key="3">
    <source>
        <dbReference type="ARBA" id="ARBA00022448"/>
    </source>
</evidence>
<feature type="transmembrane region" description="Helical" evidence="17">
    <location>
        <begin position="528"/>
        <end position="547"/>
    </location>
</feature>
<accession>A0A1J5NXV8</accession>
<keyword evidence="9 17" id="KW-1133">Transmembrane helix</keyword>
<feature type="transmembrane region" description="Helical" evidence="17">
    <location>
        <begin position="652"/>
        <end position="674"/>
    </location>
</feature>
<organism evidence="19 20">
    <name type="scientific">Neomoorella thermoacetica</name>
    <name type="common">Clostridium thermoaceticum</name>
    <dbReference type="NCBI Taxonomy" id="1525"/>
    <lineage>
        <taxon>Bacteria</taxon>
        <taxon>Bacillati</taxon>
        <taxon>Bacillota</taxon>
        <taxon>Clostridia</taxon>
        <taxon>Neomoorellales</taxon>
        <taxon>Neomoorellaceae</taxon>
        <taxon>Neomoorella</taxon>
    </lineage>
</organism>
<feature type="transmembrane region" description="Helical" evidence="17">
    <location>
        <begin position="438"/>
        <end position="464"/>
    </location>
</feature>
<keyword evidence="4" id="KW-1003">Cell membrane</keyword>
<evidence type="ECO:0000256" key="13">
    <source>
        <dbReference type="ARBA" id="ARBA00023136"/>
    </source>
</evidence>
<evidence type="ECO:0000256" key="9">
    <source>
        <dbReference type="ARBA" id="ARBA00022989"/>
    </source>
</evidence>
<feature type="binding site" evidence="15">
    <location>
        <begin position="19"/>
        <end position="26"/>
    </location>
    <ligand>
        <name>GTP</name>
        <dbReference type="ChEBI" id="CHEBI:37565"/>
        <label>1</label>
    </ligand>
</feature>
<evidence type="ECO:0000256" key="15">
    <source>
        <dbReference type="PIRSR" id="PIRSR603373-1"/>
    </source>
</evidence>
<evidence type="ECO:0000256" key="11">
    <source>
        <dbReference type="ARBA" id="ARBA00023065"/>
    </source>
</evidence>
<feature type="binding site" evidence="15">
    <location>
        <begin position="44"/>
        <end position="48"/>
    </location>
    <ligand>
        <name>GTP</name>
        <dbReference type="ChEBI" id="CHEBI:37565"/>
        <label>1</label>
    </ligand>
</feature>
<keyword evidence="16" id="KW-0460">Magnesium</keyword>
<feature type="binding site" evidence="15">
    <location>
        <begin position="65"/>
        <end position="68"/>
    </location>
    <ligand>
        <name>GTP</name>
        <dbReference type="ChEBI" id="CHEBI:37565"/>
        <label>1</label>
    </ligand>
</feature>
<dbReference type="InterPro" id="IPR011642">
    <property type="entry name" value="Gate_dom"/>
</dbReference>
<reference evidence="19 20" key="1">
    <citation type="submission" date="2016-08" db="EMBL/GenBank/DDBJ databases">
        <title>Genome-based comparison of Moorella thermoacetic strains.</title>
        <authorList>
            <person name="Poehlein A."/>
            <person name="Bengelsdorf F.R."/>
            <person name="Esser C."/>
            <person name="Duerre P."/>
            <person name="Daniel R."/>
        </authorList>
    </citation>
    <scope>NUCLEOTIDE SEQUENCE [LARGE SCALE GENOMIC DNA]</scope>
    <source>
        <strain evidence="19 20">DSM 21394</strain>
    </source>
</reference>
<dbReference type="AlphaFoldDB" id="A0A1J5NXV8"/>
<keyword evidence="11" id="KW-0406">Ion transport</keyword>
<evidence type="ECO:0000256" key="2">
    <source>
        <dbReference type="ARBA" id="ARBA00004429"/>
    </source>
</evidence>
<dbReference type="EMBL" id="MDDC01000004">
    <property type="protein sequence ID" value="OIQ60567.1"/>
    <property type="molecule type" value="Genomic_DNA"/>
</dbReference>
<dbReference type="PANTHER" id="PTHR43185">
    <property type="entry name" value="FERROUS IRON TRANSPORT PROTEIN B"/>
    <property type="match status" value="1"/>
</dbReference>
<keyword evidence="5 17" id="KW-0410">Iron transport</keyword>
<dbReference type="GO" id="GO:0015093">
    <property type="term" value="F:ferrous iron transmembrane transporter activity"/>
    <property type="evidence" value="ECO:0007669"/>
    <property type="project" value="UniProtKB-UniRule"/>
</dbReference>
<feature type="transmembrane region" description="Helical" evidence="17">
    <location>
        <begin position="470"/>
        <end position="490"/>
    </location>
</feature>
<dbReference type="FunFam" id="3.40.50.300:FF:000426">
    <property type="entry name" value="Ferrous iron transport protein B"/>
    <property type="match status" value="1"/>
</dbReference>
<dbReference type="InterPro" id="IPR011640">
    <property type="entry name" value="Fe2_transport_prot_B_C"/>
</dbReference>
<protein>
    <recommendedName>
        <fullName evidence="14 17">Ferrous iron transport protein B</fullName>
    </recommendedName>
</protein>
<dbReference type="InterPro" id="IPR003373">
    <property type="entry name" value="Fe2_transport_prot-B"/>
</dbReference>
<dbReference type="InterPro" id="IPR030389">
    <property type="entry name" value="G_FEOB_dom"/>
</dbReference>
<keyword evidence="3 17" id="KW-0813">Transport</keyword>
<evidence type="ECO:0000256" key="17">
    <source>
        <dbReference type="RuleBase" id="RU362098"/>
    </source>
</evidence>
<evidence type="ECO:0000259" key="18">
    <source>
        <dbReference type="PROSITE" id="PS51711"/>
    </source>
</evidence>
<dbReference type="InterPro" id="IPR050860">
    <property type="entry name" value="FeoB_GTPase"/>
</dbReference>
<dbReference type="Gene3D" id="3.40.50.300">
    <property type="entry name" value="P-loop containing nucleotide triphosphate hydrolases"/>
    <property type="match status" value="1"/>
</dbReference>
<gene>
    <name evidence="19" type="primary">feoB_1</name>
    <name evidence="19" type="ORF">MOTE_05310</name>
</gene>
<dbReference type="InterPro" id="IPR027417">
    <property type="entry name" value="P-loop_NTPase"/>
</dbReference>
<dbReference type="SUPFAM" id="SSF52540">
    <property type="entry name" value="P-loop containing nucleoside triphosphate hydrolases"/>
    <property type="match status" value="1"/>
</dbReference>
<dbReference type="Pfam" id="PF07664">
    <property type="entry name" value="FeoB_C"/>
    <property type="match status" value="1"/>
</dbReference>
<evidence type="ECO:0000256" key="14">
    <source>
        <dbReference type="NCBIfam" id="TIGR00437"/>
    </source>
</evidence>
<dbReference type="CDD" id="cd01879">
    <property type="entry name" value="FeoB"/>
    <property type="match status" value="1"/>
</dbReference>
<comment type="similarity">
    <text evidence="17">Belongs to the TRAFAC class TrmE-Era-EngA-EngB-Septin-like GTPase superfamily. FeoB GTPase (TC 9.A.8) family.</text>
</comment>